<reference evidence="2 3" key="1">
    <citation type="submission" date="2019-03" db="EMBL/GenBank/DDBJ databases">
        <title>Genome sequence of Sphingomonas sp. 17J27-24.</title>
        <authorList>
            <person name="Kim M."/>
            <person name="Maeng S."/>
            <person name="Sathiyaraj S."/>
        </authorList>
    </citation>
    <scope>NUCLEOTIDE SEQUENCE [LARGE SCALE GENOMIC DNA]</scope>
    <source>
        <strain evidence="2 3">17J27-24</strain>
    </source>
</reference>
<dbReference type="RefSeq" id="WP_135086854.1">
    <property type="nucleotide sequence ID" value="NZ_SPDV01000019.1"/>
</dbReference>
<dbReference type="EMBL" id="SPDV01000019">
    <property type="protein sequence ID" value="TFI58189.1"/>
    <property type="molecule type" value="Genomic_DNA"/>
</dbReference>
<sequence>MKIAQLPWLKGRSFASVALAAGIAFAAAAGVNGAPRTSVQPYLEIQQVLTADFNDGDVLTYTGVGGGVDAHLEGRRVTATISYNYQHRIAWNGRIEDDDSHSGLAAVHVDAVPGLLALDAGALATRSSADPRNPVANFRTVDDPGSAEIYSAYAGPTLSTHAGPVSVNAAYRLGIVYVDDHGLAGAPAGLAPIDRYSSSTVHNLTASVGMDPGELPFGWTVGGGYVREDMNRLDSTFEGKYVRGDVVLPISPTLALTAGAGWEEMAGSQQDVVRTAGGVPVIGPDGRLIADPSRPRLHTMEIDGAIYDAGVIWRPSPRTELQARIGHRYGGTTVTGSLQHQINKNYALSASVYDNVSSFGRLLVTDLAGVPQSFNIRRDQLTGGPIGPGGCVFGTNPGTGACFDDALQSIDNFNFRSRGANVLLSGGRGPWSFGLGAGYDNRRYFAPPGADFILEGVTDQSFSLSASANRQLGRTSSLGLAAFAGWYDSGIDGTDGSFNTGVSANYSRRLFLDRLRANVAAGLYTSQAGEFDSTVGSILFGLSYAF</sequence>
<evidence type="ECO:0000313" key="2">
    <source>
        <dbReference type="EMBL" id="TFI58189.1"/>
    </source>
</evidence>
<keyword evidence="1" id="KW-0732">Signal</keyword>
<name>A0A4Y8ZTX3_9SPHN</name>
<feature type="chain" id="PRO_5021287132" description="Preprotein translocase subunit YajC" evidence="1">
    <location>
        <begin position="27"/>
        <end position="546"/>
    </location>
</feature>
<accession>A0A4Y8ZTX3</accession>
<proteinExistence type="predicted"/>
<dbReference type="Proteomes" id="UP000298213">
    <property type="component" value="Unassembled WGS sequence"/>
</dbReference>
<dbReference type="AlphaFoldDB" id="A0A4Y8ZTX3"/>
<keyword evidence="3" id="KW-1185">Reference proteome</keyword>
<feature type="signal peptide" evidence="1">
    <location>
        <begin position="1"/>
        <end position="26"/>
    </location>
</feature>
<dbReference type="SUPFAM" id="SSF56935">
    <property type="entry name" value="Porins"/>
    <property type="match status" value="1"/>
</dbReference>
<evidence type="ECO:0000313" key="3">
    <source>
        <dbReference type="Proteomes" id="UP000298213"/>
    </source>
</evidence>
<evidence type="ECO:0008006" key="4">
    <source>
        <dbReference type="Google" id="ProtNLM"/>
    </source>
</evidence>
<gene>
    <name evidence="2" type="ORF">E2493_11460</name>
</gene>
<protein>
    <recommendedName>
        <fullName evidence="4">Preprotein translocase subunit YajC</fullName>
    </recommendedName>
</protein>
<dbReference type="OrthoDB" id="7416805at2"/>
<comment type="caution">
    <text evidence="2">The sequence shown here is derived from an EMBL/GenBank/DDBJ whole genome shotgun (WGS) entry which is preliminary data.</text>
</comment>
<evidence type="ECO:0000256" key="1">
    <source>
        <dbReference type="SAM" id="SignalP"/>
    </source>
</evidence>
<organism evidence="2 3">
    <name type="scientific">Sphingomonas parva</name>
    <dbReference type="NCBI Taxonomy" id="2555898"/>
    <lineage>
        <taxon>Bacteria</taxon>
        <taxon>Pseudomonadati</taxon>
        <taxon>Pseudomonadota</taxon>
        <taxon>Alphaproteobacteria</taxon>
        <taxon>Sphingomonadales</taxon>
        <taxon>Sphingomonadaceae</taxon>
        <taxon>Sphingomonas</taxon>
    </lineage>
</organism>